<accession>A0A4Z2IY29</accession>
<comment type="caution">
    <text evidence="2">The sequence shown here is derived from an EMBL/GenBank/DDBJ whole genome shotgun (WGS) entry which is preliminary data.</text>
</comment>
<gene>
    <name evidence="2" type="ORF">EYF80_006846</name>
</gene>
<feature type="region of interest" description="Disordered" evidence="1">
    <location>
        <begin position="68"/>
        <end position="107"/>
    </location>
</feature>
<reference evidence="2 3" key="1">
    <citation type="submission" date="2019-03" db="EMBL/GenBank/DDBJ databases">
        <title>First draft genome of Liparis tanakae, snailfish: a comprehensive survey of snailfish specific genes.</title>
        <authorList>
            <person name="Kim W."/>
            <person name="Song I."/>
            <person name="Jeong J.-H."/>
            <person name="Kim D."/>
            <person name="Kim S."/>
            <person name="Ryu S."/>
            <person name="Song J.Y."/>
            <person name="Lee S.K."/>
        </authorList>
    </citation>
    <scope>NUCLEOTIDE SEQUENCE [LARGE SCALE GENOMIC DNA]</scope>
    <source>
        <tissue evidence="2">Muscle</tissue>
    </source>
</reference>
<evidence type="ECO:0000256" key="1">
    <source>
        <dbReference type="SAM" id="MobiDB-lite"/>
    </source>
</evidence>
<feature type="compositionally biased region" description="Basic and acidic residues" evidence="1">
    <location>
        <begin position="85"/>
        <end position="107"/>
    </location>
</feature>
<evidence type="ECO:0000313" key="2">
    <source>
        <dbReference type="EMBL" id="TNN82889.1"/>
    </source>
</evidence>
<dbReference type="Proteomes" id="UP000314294">
    <property type="component" value="Unassembled WGS sequence"/>
</dbReference>
<evidence type="ECO:0000313" key="3">
    <source>
        <dbReference type="Proteomes" id="UP000314294"/>
    </source>
</evidence>
<dbReference type="AlphaFoldDB" id="A0A4Z2IY29"/>
<keyword evidence="3" id="KW-1185">Reference proteome</keyword>
<proteinExistence type="predicted"/>
<sequence length="107" mass="12035">MGRLLQVEVNPTVWSLCMCDRKNIRVSGHFRTCQKSTASGLIRLPAVGWLVRHTVSLLRIPTTSEGFHPWCPPTTTPLSLGTADARPDEDRQKEEQSHPPKEMIDSE</sequence>
<name>A0A4Z2IY29_9TELE</name>
<dbReference type="EMBL" id="SRLO01000036">
    <property type="protein sequence ID" value="TNN82889.1"/>
    <property type="molecule type" value="Genomic_DNA"/>
</dbReference>
<protein>
    <submittedName>
        <fullName evidence="2">Uncharacterized protein</fullName>
    </submittedName>
</protein>
<organism evidence="2 3">
    <name type="scientific">Liparis tanakae</name>
    <name type="common">Tanaka's snailfish</name>
    <dbReference type="NCBI Taxonomy" id="230148"/>
    <lineage>
        <taxon>Eukaryota</taxon>
        <taxon>Metazoa</taxon>
        <taxon>Chordata</taxon>
        <taxon>Craniata</taxon>
        <taxon>Vertebrata</taxon>
        <taxon>Euteleostomi</taxon>
        <taxon>Actinopterygii</taxon>
        <taxon>Neopterygii</taxon>
        <taxon>Teleostei</taxon>
        <taxon>Neoteleostei</taxon>
        <taxon>Acanthomorphata</taxon>
        <taxon>Eupercaria</taxon>
        <taxon>Perciformes</taxon>
        <taxon>Cottioidei</taxon>
        <taxon>Cottales</taxon>
        <taxon>Liparidae</taxon>
        <taxon>Liparis</taxon>
    </lineage>
</organism>